<feature type="transmembrane region" description="Helical" evidence="1">
    <location>
        <begin position="238"/>
        <end position="254"/>
    </location>
</feature>
<feature type="transmembrane region" description="Helical" evidence="1">
    <location>
        <begin position="207"/>
        <end position="226"/>
    </location>
</feature>
<keyword evidence="1" id="KW-0812">Transmembrane</keyword>
<proteinExistence type="predicted"/>
<feature type="transmembrane region" description="Helical" evidence="1">
    <location>
        <begin position="77"/>
        <end position="101"/>
    </location>
</feature>
<sequence>MGKNDRQNNKFEIDVEILELEQELGMSLDEFDVEFPSESEIMMTVDALRPHVPKKENKWETLVANVSTVLRHSTREVFYFSPLFWGLNLLFLLIGVTSTLFYEVDPYLIMLYVAPLPTFIGLIEVFKSGNTEMAELEMTFKFSLQEIILSRMVVVGAFNITLNILLTISFAVLIPEVMIGKLILYWATPFTIIAAIMLVVASKSRGVYTLTGGLVVWTVVAVFLAQQDVMERIETVSAVVYILVTVVATIFILIKMSRIYKRGISYEFNH</sequence>
<protein>
    <submittedName>
        <fullName evidence="2">Uncharacterized protein</fullName>
    </submittedName>
</protein>
<organism evidence="2 3">
    <name type="scientific">Fredinandcohnia salidurans</name>
    <dbReference type="NCBI Taxonomy" id="2595041"/>
    <lineage>
        <taxon>Bacteria</taxon>
        <taxon>Bacillati</taxon>
        <taxon>Bacillota</taxon>
        <taxon>Bacilli</taxon>
        <taxon>Bacillales</taxon>
        <taxon>Bacillaceae</taxon>
        <taxon>Fredinandcohnia</taxon>
    </lineage>
</organism>
<dbReference type="RefSeq" id="WP_388036512.1">
    <property type="nucleotide sequence ID" value="NZ_JBHUEK010000009.1"/>
</dbReference>
<keyword evidence="1" id="KW-0472">Membrane</keyword>
<accession>A0ABW4MLY8</accession>
<reference evidence="3" key="1">
    <citation type="journal article" date="2019" name="Int. J. Syst. Evol. Microbiol.">
        <title>The Global Catalogue of Microorganisms (GCM) 10K type strain sequencing project: providing services to taxonomists for standard genome sequencing and annotation.</title>
        <authorList>
            <consortium name="The Broad Institute Genomics Platform"/>
            <consortium name="The Broad Institute Genome Sequencing Center for Infectious Disease"/>
            <person name="Wu L."/>
            <person name="Ma J."/>
        </authorList>
    </citation>
    <scope>NUCLEOTIDE SEQUENCE [LARGE SCALE GENOMIC DNA]</scope>
    <source>
        <strain evidence="3">CCUG 15531</strain>
    </source>
</reference>
<keyword evidence="1" id="KW-1133">Transmembrane helix</keyword>
<evidence type="ECO:0000313" key="2">
    <source>
        <dbReference type="EMBL" id="MFD1778403.1"/>
    </source>
</evidence>
<keyword evidence="3" id="KW-1185">Reference proteome</keyword>
<dbReference type="Proteomes" id="UP001597227">
    <property type="component" value="Unassembled WGS sequence"/>
</dbReference>
<dbReference type="EMBL" id="JBHUEK010000009">
    <property type="protein sequence ID" value="MFD1778403.1"/>
    <property type="molecule type" value="Genomic_DNA"/>
</dbReference>
<comment type="caution">
    <text evidence="2">The sequence shown here is derived from an EMBL/GenBank/DDBJ whole genome shotgun (WGS) entry which is preliminary data.</text>
</comment>
<evidence type="ECO:0000313" key="3">
    <source>
        <dbReference type="Proteomes" id="UP001597227"/>
    </source>
</evidence>
<feature type="transmembrane region" description="Helical" evidence="1">
    <location>
        <begin position="147"/>
        <end position="171"/>
    </location>
</feature>
<feature type="transmembrane region" description="Helical" evidence="1">
    <location>
        <begin position="183"/>
        <end position="200"/>
    </location>
</feature>
<feature type="transmembrane region" description="Helical" evidence="1">
    <location>
        <begin position="107"/>
        <end position="126"/>
    </location>
</feature>
<evidence type="ECO:0000256" key="1">
    <source>
        <dbReference type="SAM" id="Phobius"/>
    </source>
</evidence>
<name>A0ABW4MLY8_9BACI</name>
<gene>
    <name evidence="2" type="ORF">ACFSFW_06960</name>
</gene>